<name>A0A2P6V0S0_9CHLO</name>
<proteinExistence type="predicted"/>
<feature type="compositionally biased region" description="Basic and acidic residues" evidence="1">
    <location>
        <begin position="635"/>
        <end position="649"/>
    </location>
</feature>
<dbReference type="AlphaFoldDB" id="A0A2P6V0S0"/>
<feature type="compositionally biased region" description="Basic and acidic residues" evidence="1">
    <location>
        <begin position="91"/>
        <end position="103"/>
    </location>
</feature>
<feature type="region of interest" description="Disordered" evidence="1">
    <location>
        <begin position="304"/>
        <end position="574"/>
    </location>
</feature>
<feature type="region of interest" description="Disordered" evidence="1">
    <location>
        <begin position="157"/>
        <end position="190"/>
    </location>
</feature>
<dbReference type="Proteomes" id="UP000239649">
    <property type="component" value="Unassembled WGS sequence"/>
</dbReference>
<feature type="compositionally biased region" description="Low complexity" evidence="1">
    <location>
        <begin position="483"/>
        <end position="555"/>
    </location>
</feature>
<dbReference type="STRING" id="554055.A0A2P6V0S0"/>
<feature type="compositionally biased region" description="Low complexity" evidence="1">
    <location>
        <begin position="394"/>
        <end position="412"/>
    </location>
</feature>
<feature type="compositionally biased region" description="Low complexity" evidence="1">
    <location>
        <begin position="361"/>
        <end position="385"/>
    </location>
</feature>
<dbReference type="OrthoDB" id="515954at2759"/>
<feature type="region of interest" description="Disordered" evidence="1">
    <location>
        <begin position="613"/>
        <end position="649"/>
    </location>
</feature>
<feature type="compositionally biased region" description="Low complexity" evidence="1">
    <location>
        <begin position="54"/>
        <end position="66"/>
    </location>
</feature>
<evidence type="ECO:0000313" key="2">
    <source>
        <dbReference type="EMBL" id="PSC67688.1"/>
    </source>
</evidence>
<keyword evidence="3" id="KW-1185">Reference proteome</keyword>
<evidence type="ECO:0000256" key="1">
    <source>
        <dbReference type="SAM" id="MobiDB-lite"/>
    </source>
</evidence>
<reference evidence="2 3" key="1">
    <citation type="journal article" date="2018" name="Plant J.">
        <title>Genome sequences of Chlorella sorokiniana UTEX 1602 and Micractinium conductrix SAG 241.80: implications to maltose excretion by a green alga.</title>
        <authorList>
            <person name="Arriola M.B."/>
            <person name="Velmurugan N."/>
            <person name="Zhang Y."/>
            <person name="Plunkett M.H."/>
            <person name="Hondzo H."/>
            <person name="Barney B.M."/>
        </authorList>
    </citation>
    <scope>NUCLEOTIDE SEQUENCE [LARGE SCALE GENOMIC DNA]</scope>
    <source>
        <strain evidence="2 3">SAG 241.80</strain>
    </source>
</reference>
<gene>
    <name evidence="2" type="ORF">C2E20_8650</name>
</gene>
<sequence length="649" mass="64588">MKPRELALPADEPLSLGDLSLEALEASPLSGGASPLSLLSPNAGMRLASHARTKPAAAKPAAAAAPTQPPTGGDVALPDEENEGLGALPRFESRRRGGRPDARRQSLALGAAFAGLAGGAGLLGDGELAVGDEEIQVPLSKSGKLLGGTANHSSLFCDPDTGDLLDTELPSPQFPTAGGGAAGASAPTPVAGARCESPVLSSALRGPASTRRTPAMRASMAVFGDLRHACEGQGLDDFDGADFQMQESNKVKELAFLFKMDDAAAGTPRSSIDASAMAAAKPDAGNLLRSSSSDLAGIRQRLEQSGAGKAGTAQQQEQQQTAQQPALQQHQQQDPVLAQPQRVAQAAPSSARPPVAPSPARPRIAPSPARQPVASSPARPRIAPSPARPPVAPKPAAAAALPAAARPATSRLPAPPARTSRLRPPTTSSGYFSSAASGSAGNNSRQPAARPGTAPAPAPARPLAAASRPGVRPTAGAGSRLGPAAAARPAPAKPTAAAAAARPAPAKPAAAAAAARPAPAKPAAAAAAAKPAPAKPAAAAAASAAATVKAPAAARLAQGPSRIPTPSKPAAPVPALSPLAMARVAAASSVSPANLTPNTARLRWLEQNPDLAFGGGTKLADSPADGGSAQPARKLTAEERHLMEWQDHL</sequence>
<feature type="compositionally biased region" description="Low complexity" evidence="1">
    <location>
        <begin position="428"/>
        <end position="453"/>
    </location>
</feature>
<evidence type="ECO:0000313" key="3">
    <source>
        <dbReference type="Proteomes" id="UP000239649"/>
    </source>
</evidence>
<organism evidence="2 3">
    <name type="scientific">Micractinium conductrix</name>
    <dbReference type="NCBI Taxonomy" id="554055"/>
    <lineage>
        <taxon>Eukaryota</taxon>
        <taxon>Viridiplantae</taxon>
        <taxon>Chlorophyta</taxon>
        <taxon>core chlorophytes</taxon>
        <taxon>Trebouxiophyceae</taxon>
        <taxon>Chlorellales</taxon>
        <taxon>Chlorellaceae</taxon>
        <taxon>Chlorella clade</taxon>
        <taxon>Micractinium</taxon>
    </lineage>
</organism>
<accession>A0A2P6V0S0</accession>
<comment type="caution">
    <text evidence="2">The sequence shown here is derived from an EMBL/GenBank/DDBJ whole genome shotgun (WGS) entry which is preliminary data.</text>
</comment>
<feature type="region of interest" description="Disordered" evidence="1">
    <location>
        <begin position="47"/>
        <end position="103"/>
    </location>
</feature>
<feature type="compositionally biased region" description="Low complexity" evidence="1">
    <location>
        <begin position="304"/>
        <end position="353"/>
    </location>
</feature>
<protein>
    <submittedName>
        <fullName evidence="2">Uncharacterized protein</fullName>
    </submittedName>
</protein>
<dbReference type="EMBL" id="LHPF02000050">
    <property type="protein sequence ID" value="PSC67688.1"/>
    <property type="molecule type" value="Genomic_DNA"/>
</dbReference>